<reference evidence="1" key="1">
    <citation type="submission" date="2018-11" db="EMBL/GenBank/DDBJ databases">
        <authorList>
            <person name="Alioto T."/>
            <person name="Alioto T."/>
        </authorList>
    </citation>
    <scope>NUCLEOTIDE SEQUENCE</scope>
</reference>
<dbReference type="AlphaFoldDB" id="A0A8B6FK82"/>
<sequence>MEDEEKKGLDMMEAGAVKSLTDCLKLENQDDKMRDDVGQMQNNLKAITTDVKDMKYNIQKMLRFNGYSSEGTISQV</sequence>
<protein>
    <submittedName>
        <fullName evidence="1">Uncharacterized protein</fullName>
    </submittedName>
</protein>
<name>A0A8B6FK82_MYTGA</name>
<accession>A0A8B6FK82</accession>
<evidence type="ECO:0000313" key="1">
    <source>
        <dbReference type="EMBL" id="VDI50979.1"/>
    </source>
</evidence>
<dbReference type="EMBL" id="UYJE01007006">
    <property type="protein sequence ID" value="VDI50979.1"/>
    <property type="molecule type" value="Genomic_DNA"/>
</dbReference>
<comment type="caution">
    <text evidence="1">The sequence shown here is derived from an EMBL/GenBank/DDBJ whole genome shotgun (WGS) entry which is preliminary data.</text>
</comment>
<proteinExistence type="predicted"/>
<gene>
    <name evidence="1" type="ORF">MGAL_10B007758</name>
</gene>
<organism evidence="1 2">
    <name type="scientific">Mytilus galloprovincialis</name>
    <name type="common">Mediterranean mussel</name>
    <dbReference type="NCBI Taxonomy" id="29158"/>
    <lineage>
        <taxon>Eukaryota</taxon>
        <taxon>Metazoa</taxon>
        <taxon>Spiralia</taxon>
        <taxon>Lophotrochozoa</taxon>
        <taxon>Mollusca</taxon>
        <taxon>Bivalvia</taxon>
        <taxon>Autobranchia</taxon>
        <taxon>Pteriomorphia</taxon>
        <taxon>Mytilida</taxon>
        <taxon>Mytiloidea</taxon>
        <taxon>Mytilidae</taxon>
        <taxon>Mytilinae</taxon>
        <taxon>Mytilus</taxon>
    </lineage>
</organism>
<evidence type="ECO:0000313" key="2">
    <source>
        <dbReference type="Proteomes" id="UP000596742"/>
    </source>
</evidence>
<keyword evidence="2" id="KW-1185">Reference proteome</keyword>
<dbReference type="Proteomes" id="UP000596742">
    <property type="component" value="Unassembled WGS sequence"/>
</dbReference>